<feature type="compositionally biased region" description="Basic residues" evidence="2">
    <location>
        <begin position="353"/>
        <end position="364"/>
    </location>
</feature>
<feature type="coiled-coil region" evidence="1">
    <location>
        <begin position="198"/>
        <end position="232"/>
    </location>
</feature>
<feature type="compositionally biased region" description="Basic and acidic residues" evidence="2">
    <location>
        <begin position="291"/>
        <end position="302"/>
    </location>
</feature>
<dbReference type="EMBL" id="PKFO01000001">
    <property type="protein sequence ID" value="PVH18970.1"/>
    <property type="molecule type" value="Genomic_DNA"/>
</dbReference>
<keyword evidence="1" id="KW-0175">Coiled coil</keyword>
<keyword evidence="5" id="KW-1185">Reference proteome</keyword>
<proteinExistence type="predicted"/>
<feature type="transmembrane region" description="Helical" evidence="3">
    <location>
        <begin position="156"/>
        <end position="180"/>
    </location>
</feature>
<feature type="region of interest" description="Disordered" evidence="2">
    <location>
        <begin position="258"/>
        <end position="408"/>
    </location>
</feature>
<evidence type="ECO:0000313" key="4">
    <source>
        <dbReference type="EMBL" id="PVH18970.1"/>
    </source>
</evidence>
<evidence type="ECO:0000256" key="3">
    <source>
        <dbReference type="SAM" id="Phobius"/>
    </source>
</evidence>
<dbReference type="RefSeq" id="XP_025339910.1">
    <property type="nucleotide sequence ID" value="XM_025484979.1"/>
</dbReference>
<feature type="compositionally biased region" description="Acidic residues" evidence="2">
    <location>
        <begin position="312"/>
        <end position="322"/>
    </location>
</feature>
<evidence type="ECO:0000313" key="5">
    <source>
        <dbReference type="Proteomes" id="UP000244309"/>
    </source>
</evidence>
<keyword evidence="3" id="KW-0812">Transmembrane</keyword>
<evidence type="ECO:0000256" key="2">
    <source>
        <dbReference type="SAM" id="MobiDB-lite"/>
    </source>
</evidence>
<sequence>MNPAVQEYAALAGRIALFPFTYVINYVYQISWTVIRLSLVVPSQVAFNYTKGYVSILEVSLKDIDYQQQALVVGNLVLRVVLFPFTHVLFYIVLGVWLVVKHVLVVPLLLMLRITLFGLVYLPLTPVLTAADVDYDKSTTVEGSLLQLVVHSAPHVAFFTLHLLHYVIIALVTGAIVGWFTGLNLSLVSKVFTPPPLEEAIQEEITKTKAKMDELKAQLPKIEELKPKAEELIPLKSAVKKEPEEQLAPAELSVADIVQNEPKSTQRGKVDFSATGTELAYEDDDGYNYMRYKDDEPPKPSRDPPVATIKEEPEEAEEEIEEHSESGSASGSGTGTAEGSEESGADTTPLSRSQKKRRQRRRKEAAKSALASASASTPATANTPGFSDVGEASTAGTEVEEKKPGAKQ</sequence>
<organism evidence="4 5">
    <name type="scientific">Candidozyma haemuli</name>
    <dbReference type="NCBI Taxonomy" id="45357"/>
    <lineage>
        <taxon>Eukaryota</taxon>
        <taxon>Fungi</taxon>
        <taxon>Dikarya</taxon>
        <taxon>Ascomycota</taxon>
        <taxon>Saccharomycotina</taxon>
        <taxon>Pichiomycetes</taxon>
        <taxon>Metschnikowiaceae</taxon>
        <taxon>Candidozyma</taxon>
    </lineage>
</organism>
<dbReference type="Proteomes" id="UP000244309">
    <property type="component" value="Unassembled WGS sequence"/>
</dbReference>
<dbReference type="GeneID" id="37006593"/>
<protein>
    <submittedName>
        <fullName evidence="4">Uncharacterized protein</fullName>
    </submittedName>
</protein>
<name>A0A2V1ALM5_9ASCO</name>
<feature type="transmembrane region" description="Helical" evidence="3">
    <location>
        <begin position="76"/>
        <end position="97"/>
    </location>
</feature>
<feature type="transmembrane region" description="Helical" evidence="3">
    <location>
        <begin position="104"/>
        <end position="124"/>
    </location>
</feature>
<comment type="caution">
    <text evidence="4">The sequence shown here is derived from an EMBL/GenBank/DDBJ whole genome shotgun (WGS) entry which is preliminary data.</text>
</comment>
<dbReference type="VEuPathDB" id="FungiDB:CXQ85_001262"/>
<accession>A0A2V1ALM5</accession>
<gene>
    <name evidence="4" type="ORF">CXQ85_001262</name>
</gene>
<keyword evidence="3" id="KW-0472">Membrane</keyword>
<feature type="compositionally biased region" description="Basic and acidic residues" evidence="2">
    <location>
        <begin position="399"/>
        <end position="408"/>
    </location>
</feature>
<dbReference type="OrthoDB" id="4090217at2759"/>
<reference evidence="4 5" key="1">
    <citation type="submission" date="2017-12" db="EMBL/GenBank/DDBJ databases">
        <title>Genome Sequence of a Multidrug-Resistant Candida haemulonii Isolate from a Patient with Chronic Leg Ulcers in Israel.</title>
        <authorList>
            <person name="Chow N.A."/>
            <person name="Gade L."/>
            <person name="Batra D."/>
            <person name="Rowe L.A."/>
            <person name="Ben-Ami R."/>
            <person name="Loparev V.N."/>
            <person name="Litvintseva A.P."/>
        </authorList>
    </citation>
    <scope>NUCLEOTIDE SEQUENCE [LARGE SCALE GENOMIC DNA]</scope>
    <source>
        <strain evidence="4 5">B11899</strain>
    </source>
</reference>
<dbReference type="AlphaFoldDB" id="A0A2V1ALM5"/>
<keyword evidence="3" id="KW-1133">Transmembrane helix</keyword>
<evidence type="ECO:0000256" key="1">
    <source>
        <dbReference type="SAM" id="Coils"/>
    </source>
</evidence>
<feature type="compositionally biased region" description="Low complexity" evidence="2">
    <location>
        <begin position="367"/>
        <end position="383"/>
    </location>
</feature>